<proteinExistence type="predicted"/>
<evidence type="ECO:0000313" key="2">
    <source>
        <dbReference type="EMBL" id="REH37787.1"/>
    </source>
</evidence>
<dbReference type="GO" id="GO:0016020">
    <property type="term" value="C:membrane"/>
    <property type="evidence" value="ECO:0007669"/>
    <property type="project" value="TreeGrafter"/>
</dbReference>
<sequence length="320" mass="35493">MEHLEREFIDVIGEQYIALAKVPDAQAVRAWRPQHSMALLNRLHAPLTGLMRRQARIDGHRMVWLEGGRRGAEPVVLLHGFGASKENWLPLLPFISRRYHVFVIDLPGWGESSFFPDASYGVDAQVARLAQWFERRKLGAAHLVGSSMGGLFAGVLAARHPDLTRSVTLMNAAGVAGSETTEFERGLAEGKNGLIAHNMWGAYRLLRTVMANRLLALAVLPSACWDLVTRRHVNEHLFRELIGKPPAADLASFVDIERPAFIVWGVDDAVIHVSAAATFQQLIPQAQQKLLNGIGHLPMVEAPRVTARLLRRFWRAAAPA</sequence>
<dbReference type="Gene3D" id="3.40.50.1820">
    <property type="entry name" value="alpha/beta hydrolase"/>
    <property type="match status" value="1"/>
</dbReference>
<dbReference type="GO" id="GO:0047372">
    <property type="term" value="F:monoacylglycerol lipase activity"/>
    <property type="evidence" value="ECO:0007669"/>
    <property type="project" value="TreeGrafter"/>
</dbReference>
<dbReference type="PRINTS" id="PR00111">
    <property type="entry name" value="ABHYDROLASE"/>
</dbReference>
<dbReference type="GO" id="GO:0046464">
    <property type="term" value="P:acylglycerol catabolic process"/>
    <property type="evidence" value="ECO:0007669"/>
    <property type="project" value="TreeGrafter"/>
</dbReference>
<keyword evidence="3" id="KW-1185">Reference proteome</keyword>
<dbReference type="InterPro" id="IPR050266">
    <property type="entry name" value="AB_hydrolase_sf"/>
</dbReference>
<evidence type="ECO:0000259" key="1">
    <source>
        <dbReference type="Pfam" id="PF00561"/>
    </source>
</evidence>
<feature type="domain" description="AB hydrolase-1" evidence="1">
    <location>
        <begin position="74"/>
        <end position="172"/>
    </location>
</feature>
<dbReference type="InterPro" id="IPR000073">
    <property type="entry name" value="AB_hydrolase_1"/>
</dbReference>
<gene>
    <name evidence="2" type="ORF">DFR26_1570</name>
</gene>
<protein>
    <submittedName>
        <fullName evidence="2">Pimeloyl-ACP methyl ester carboxylesterase</fullName>
    </submittedName>
</protein>
<accession>A0A3E0H3A4</accession>
<dbReference type="InterPro" id="IPR029058">
    <property type="entry name" value="AB_hydrolase_fold"/>
</dbReference>
<organism evidence="2 3">
    <name type="scientific">Paraperlucidibaca baekdonensis</name>
    <dbReference type="NCBI Taxonomy" id="748120"/>
    <lineage>
        <taxon>Bacteria</taxon>
        <taxon>Pseudomonadati</taxon>
        <taxon>Pseudomonadota</taxon>
        <taxon>Gammaproteobacteria</taxon>
        <taxon>Moraxellales</taxon>
        <taxon>Moraxellaceae</taxon>
        <taxon>Paraperlucidibaca</taxon>
    </lineage>
</organism>
<comment type="caution">
    <text evidence="2">The sequence shown here is derived from an EMBL/GenBank/DDBJ whole genome shotgun (WGS) entry which is preliminary data.</text>
</comment>
<evidence type="ECO:0000313" key="3">
    <source>
        <dbReference type="Proteomes" id="UP000256774"/>
    </source>
</evidence>
<name>A0A3E0H3A4_9GAMM</name>
<dbReference type="Proteomes" id="UP000256774">
    <property type="component" value="Unassembled WGS sequence"/>
</dbReference>
<dbReference type="Pfam" id="PF00561">
    <property type="entry name" value="Abhydrolase_1"/>
    <property type="match status" value="1"/>
</dbReference>
<dbReference type="AlphaFoldDB" id="A0A3E0H3A4"/>
<reference evidence="2 3" key="1">
    <citation type="submission" date="2018-08" db="EMBL/GenBank/DDBJ databases">
        <title>Genomic Encyclopedia of Type Strains, Phase IV (KMG-IV): sequencing the most valuable type-strain genomes for metagenomic binning, comparative biology and taxonomic classification.</title>
        <authorList>
            <person name="Goeker M."/>
        </authorList>
    </citation>
    <scope>NUCLEOTIDE SEQUENCE [LARGE SCALE GENOMIC DNA]</scope>
    <source>
        <strain evidence="2 3">DSM 26022</strain>
    </source>
</reference>
<dbReference type="SUPFAM" id="SSF53474">
    <property type="entry name" value="alpha/beta-Hydrolases"/>
    <property type="match status" value="1"/>
</dbReference>
<dbReference type="PANTHER" id="PTHR43798:SF5">
    <property type="entry name" value="MONOACYLGLYCEROL LIPASE ABHD6"/>
    <property type="match status" value="1"/>
</dbReference>
<dbReference type="EMBL" id="QUNR01000003">
    <property type="protein sequence ID" value="REH37787.1"/>
    <property type="molecule type" value="Genomic_DNA"/>
</dbReference>
<dbReference type="PANTHER" id="PTHR43798">
    <property type="entry name" value="MONOACYLGLYCEROL LIPASE"/>
    <property type="match status" value="1"/>
</dbReference>